<dbReference type="EMBL" id="JAKOGI010000594">
    <property type="protein sequence ID" value="KAJ8432648.1"/>
    <property type="molecule type" value="Genomic_DNA"/>
</dbReference>
<reference evidence="2" key="1">
    <citation type="submission" date="2022-04" db="EMBL/GenBank/DDBJ databases">
        <title>Carnegiea gigantea Genome sequencing and assembly v2.</title>
        <authorList>
            <person name="Copetti D."/>
            <person name="Sanderson M.J."/>
            <person name="Burquez A."/>
            <person name="Wojciechowski M.F."/>
        </authorList>
    </citation>
    <scope>NUCLEOTIDE SEQUENCE</scope>
    <source>
        <strain evidence="2">SGP5-SGP5p</strain>
        <tissue evidence="2">Aerial part</tissue>
    </source>
</reference>
<evidence type="ECO:0000313" key="2">
    <source>
        <dbReference type="EMBL" id="KAJ8432648.1"/>
    </source>
</evidence>
<feature type="region of interest" description="Disordered" evidence="1">
    <location>
        <begin position="1"/>
        <end position="35"/>
    </location>
</feature>
<dbReference type="AlphaFoldDB" id="A0A9Q1JXE2"/>
<protein>
    <submittedName>
        <fullName evidence="2">Uncharacterized protein</fullName>
    </submittedName>
</protein>
<sequence>METQERRSLKLTTQQARDLHGPDPPTQAQERMERTGSQYAVLDNITEDPQQGSPEIIAILENDMLMGGLMVRNQEMIKEGNIIEDNAHDKGTEVDLQRMAMGCVDIPCEVDILTRLNNSEPMEKEAHEENLATRPPLSPRILNQAANMSPANTSKRTNMQA</sequence>
<comment type="caution">
    <text evidence="2">The sequence shown here is derived from an EMBL/GenBank/DDBJ whole genome shotgun (WGS) entry which is preliminary data.</text>
</comment>
<evidence type="ECO:0000313" key="3">
    <source>
        <dbReference type="Proteomes" id="UP001153076"/>
    </source>
</evidence>
<feature type="compositionally biased region" description="Basic and acidic residues" evidence="1">
    <location>
        <begin position="121"/>
        <end position="131"/>
    </location>
</feature>
<gene>
    <name evidence="2" type="ORF">Cgig2_011814</name>
</gene>
<feature type="compositionally biased region" description="Polar residues" evidence="1">
    <location>
        <begin position="144"/>
        <end position="161"/>
    </location>
</feature>
<name>A0A9Q1JXE2_9CARY</name>
<feature type="region of interest" description="Disordered" evidence="1">
    <location>
        <begin position="121"/>
        <end position="161"/>
    </location>
</feature>
<accession>A0A9Q1JXE2</accession>
<evidence type="ECO:0000256" key="1">
    <source>
        <dbReference type="SAM" id="MobiDB-lite"/>
    </source>
</evidence>
<dbReference type="Proteomes" id="UP001153076">
    <property type="component" value="Unassembled WGS sequence"/>
</dbReference>
<proteinExistence type="predicted"/>
<organism evidence="2 3">
    <name type="scientific">Carnegiea gigantea</name>
    <dbReference type="NCBI Taxonomy" id="171969"/>
    <lineage>
        <taxon>Eukaryota</taxon>
        <taxon>Viridiplantae</taxon>
        <taxon>Streptophyta</taxon>
        <taxon>Embryophyta</taxon>
        <taxon>Tracheophyta</taxon>
        <taxon>Spermatophyta</taxon>
        <taxon>Magnoliopsida</taxon>
        <taxon>eudicotyledons</taxon>
        <taxon>Gunneridae</taxon>
        <taxon>Pentapetalae</taxon>
        <taxon>Caryophyllales</taxon>
        <taxon>Cactineae</taxon>
        <taxon>Cactaceae</taxon>
        <taxon>Cactoideae</taxon>
        <taxon>Echinocereeae</taxon>
        <taxon>Carnegiea</taxon>
    </lineage>
</organism>
<keyword evidence="3" id="KW-1185">Reference proteome</keyword>